<dbReference type="Pfam" id="PF09536">
    <property type="entry name" value="DUF2378"/>
    <property type="match status" value="1"/>
</dbReference>
<dbReference type="NCBIfam" id="TIGR02265">
    <property type="entry name" value="Mxa_TIGR02265"/>
    <property type="match status" value="1"/>
</dbReference>
<dbReference type="InterPro" id="IPR011751">
    <property type="entry name" value="Mxa_paralog_2265"/>
</dbReference>
<keyword evidence="2" id="KW-1185">Reference proteome</keyword>
<evidence type="ECO:0000313" key="2">
    <source>
        <dbReference type="Proteomes" id="UP001291309"/>
    </source>
</evidence>
<reference evidence="1 2" key="1">
    <citation type="submission" date="2023-12" db="EMBL/GenBank/DDBJ databases">
        <title>the genome sequence of Hyalangium sp. s54d21.</title>
        <authorList>
            <person name="Zhang X."/>
        </authorList>
    </citation>
    <scope>NUCLEOTIDE SEQUENCE [LARGE SCALE GENOMIC DNA]</scope>
    <source>
        <strain evidence="2">s54d21</strain>
    </source>
</reference>
<gene>
    <name evidence="1" type="ORF">SYV04_04610</name>
</gene>
<sequence>MDTLRDAQRQLDQRLALAGPEDTCRGLFFNVVLDGLKDLAGHDVEFICRRAAGERKFTDFFSYPVSGFIRLGIAALPLVGARLGGDEAVLRWMGTHSTRSFLNSVAGKTALKLAGNDIKRFVNQVPISYRAAVSYGERQVVWTGETQGRVIFKRDFMPPAYHEGILSQVLETLGGRNVRVRGQATSALDSVYELSWDKAAGR</sequence>
<evidence type="ECO:0000313" key="1">
    <source>
        <dbReference type="EMBL" id="MDY7225649.1"/>
    </source>
</evidence>
<protein>
    <submittedName>
        <fullName evidence="1">DUF2378 family protein</fullName>
    </submittedName>
</protein>
<name>A0ABU5GWT5_9BACT</name>
<dbReference type="EMBL" id="JAXIVS010000001">
    <property type="protein sequence ID" value="MDY7225649.1"/>
    <property type="molecule type" value="Genomic_DNA"/>
</dbReference>
<dbReference type="RefSeq" id="WP_321544354.1">
    <property type="nucleotide sequence ID" value="NZ_JAXIVS010000001.1"/>
</dbReference>
<organism evidence="1 2">
    <name type="scientific">Hyalangium rubrum</name>
    <dbReference type="NCBI Taxonomy" id="3103134"/>
    <lineage>
        <taxon>Bacteria</taxon>
        <taxon>Pseudomonadati</taxon>
        <taxon>Myxococcota</taxon>
        <taxon>Myxococcia</taxon>
        <taxon>Myxococcales</taxon>
        <taxon>Cystobacterineae</taxon>
        <taxon>Archangiaceae</taxon>
        <taxon>Hyalangium</taxon>
    </lineage>
</organism>
<proteinExistence type="predicted"/>
<accession>A0ABU5GWT5</accession>
<dbReference type="Proteomes" id="UP001291309">
    <property type="component" value="Unassembled WGS sequence"/>
</dbReference>
<comment type="caution">
    <text evidence="1">The sequence shown here is derived from an EMBL/GenBank/DDBJ whole genome shotgun (WGS) entry which is preliminary data.</text>
</comment>